<evidence type="ECO:0000313" key="12">
    <source>
        <dbReference type="Proteomes" id="UP000472276"/>
    </source>
</evidence>
<sequence length="333" mass="37969">MDSTLYSYDDYYDFTLDNTTTTSLDSTPYTYDYDYDELCNKTGVIQFGAIFTPVFFSIVVILSIFSNILVLVVLVKFENLKSLINTFILNLAVSDLFFTASLPFWADYNMHGWTLGEHACKIVNFIFCLGFYSSGILLILMTAHCYGSILKPLSDIISTAGFYSIEASVIIWVVSILVSSLAFAASKVADLWGIYQQNVLFIITSVVFTLCCTHIMCRLLHPVQRRRNKTLKLIFILMVVFLVGWVPYNVVIFLQSFSYWPRESDSLEDDCQYSKTWIMRLRLLDFCLLQCCLNPVIVGFQAPPNNDNNSFHSRQNQLTVTSLTNAEELSEVL</sequence>
<organism evidence="11 12">
    <name type="scientific">Oreochromis aureus</name>
    <name type="common">Israeli tilapia</name>
    <name type="synonym">Chromis aureus</name>
    <dbReference type="NCBI Taxonomy" id="47969"/>
    <lineage>
        <taxon>Eukaryota</taxon>
        <taxon>Metazoa</taxon>
        <taxon>Chordata</taxon>
        <taxon>Craniata</taxon>
        <taxon>Vertebrata</taxon>
        <taxon>Euteleostomi</taxon>
        <taxon>Actinopterygii</taxon>
        <taxon>Neopterygii</taxon>
        <taxon>Teleostei</taxon>
        <taxon>Neoteleostei</taxon>
        <taxon>Acanthomorphata</taxon>
        <taxon>Ovalentaria</taxon>
        <taxon>Cichlomorphae</taxon>
        <taxon>Cichliformes</taxon>
        <taxon>Cichlidae</taxon>
        <taxon>African cichlids</taxon>
        <taxon>Pseudocrenilabrinae</taxon>
        <taxon>Oreochromini</taxon>
        <taxon>Oreochromis</taxon>
    </lineage>
</organism>
<dbReference type="InterPro" id="IPR017452">
    <property type="entry name" value="GPCR_Rhodpsn_7TM"/>
</dbReference>
<evidence type="ECO:0000256" key="7">
    <source>
        <dbReference type="ARBA" id="ARBA00023170"/>
    </source>
</evidence>
<reference evidence="11" key="2">
    <citation type="submission" date="2025-08" db="UniProtKB">
        <authorList>
            <consortium name="Ensembl"/>
        </authorList>
    </citation>
    <scope>IDENTIFICATION</scope>
</reference>
<keyword evidence="5" id="KW-0297">G-protein coupled receptor</keyword>
<dbReference type="GO" id="GO:0006955">
    <property type="term" value="P:immune response"/>
    <property type="evidence" value="ECO:0007669"/>
    <property type="project" value="TreeGrafter"/>
</dbReference>
<evidence type="ECO:0000256" key="1">
    <source>
        <dbReference type="ARBA" id="ARBA00004651"/>
    </source>
</evidence>
<reference evidence="12" key="1">
    <citation type="submission" date="2020-03" db="EMBL/GenBank/DDBJ databases">
        <title>Evolution of repeat sequences and sex chromosomes of tilapia species revealed by chromosome-level genomes.</title>
        <authorList>
            <person name="Xu L."/>
            <person name="Tao W."/>
            <person name="Wang D."/>
            <person name="Zhou Q."/>
        </authorList>
    </citation>
    <scope>NUCLEOTIDE SEQUENCE [LARGE SCALE GENOMIC DNA]</scope>
    <source>
        <strain evidence="12">Israel</strain>
    </source>
</reference>
<feature type="transmembrane region" description="Helical" evidence="9">
    <location>
        <begin position="122"/>
        <end position="141"/>
    </location>
</feature>
<keyword evidence="3 9" id="KW-0812">Transmembrane</keyword>
<accession>A0AAZ1X3F9</accession>
<dbReference type="InterPro" id="IPR050119">
    <property type="entry name" value="CCR1-9-like"/>
</dbReference>
<dbReference type="PROSITE" id="PS50262">
    <property type="entry name" value="G_PROTEIN_RECEP_F1_2"/>
    <property type="match status" value="1"/>
</dbReference>
<dbReference type="PRINTS" id="PR00237">
    <property type="entry name" value="GPCRRHODOPSN"/>
</dbReference>
<dbReference type="Pfam" id="PF00001">
    <property type="entry name" value="7tm_1"/>
    <property type="match status" value="1"/>
</dbReference>
<evidence type="ECO:0000256" key="3">
    <source>
        <dbReference type="ARBA" id="ARBA00022692"/>
    </source>
</evidence>
<protein>
    <recommendedName>
        <fullName evidence="10">G-protein coupled receptors family 1 profile domain-containing protein</fullName>
    </recommendedName>
</protein>
<keyword evidence="2" id="KW-1003">Cell membrane</keyword>
<name>A0AAZ1X3F9_OREAU</name>
<evidence type="ECO:0000259" key="10">
    <source>
        <dbReference type="PROSITE" id="PS50262"/>
    </source>
</evidence>
<evidence type="ECO:0000256" key="5">
    <source>
        <dbReference type="ARBA" id="ARBA00023040"/>
    </source>
</evidence>
<dbReference type="InterPro" id="IPR000355">
    <property type="entry name" value="Chemokine_rcpt"/>
</dbReference>
<dbReference type="PANTHER" id="PTHR10489">
    <property type="entry name" value="CELL ADHESION MOLECULE"/>
    <property type="match status" value="1"/>
</dbReference>
<keyword evidence="12" id="KW-1185">Reference proteome</keyword>
<evidence type="ECO:0000256" key="9">
    <source>
        <dbReference type="SAM" id="Phobius"/>
    </source>
</evidence>
<reference evidence="11" key="3">
    <citation type="submission" date="2025-09" db="UniProtKB">
        <authorList>
            <consortium name="Ensembl"/>
        </authorList>
    </citation>
    <scope>IDENTIFICATION</scope>
</reference>
<dbReference type="GO" id="GO:0019957">
    <property type="term" value="F:C-C chemokine binding"/>
    <property type="evidence" value="ECO:0007669"/>
    <property type="project" value="TreeGrafter"/>
</dbReference>
<dbReference type="Ensembl" id="ENSOABT00000072947.1">
    <property type="protein sequence ID" value="ENSOABP00000062228.1"/>
    <property type="gene ID" value="ENSOABG00000027139.1"/>
</dbReference>
<evidence type="ECO:0000256" key="4">
    <source>
        <dbReference type="ARBA" id="ARBA00022989"/>
    </source>
</evidence>
<feature type="transmembrane region" description="Helical" evidence="9">
    <location>
        <begin position="233"/>
        <end position="254"/>
    </location>
</feature>
<dbReference type="PRINTS" id="PR00657">
    <property type="entry name" value="CCCHEMOKINER"/>
</dbReference>
<keyword evidence="7" id="KW-0675">Receptor</keyword>
<dbReference type="GO" id="GO:0007204">
    <property type="term" value="P:positive regulation of cytosolic calcium ion concentration"/>
    <property type="evidence" value="ECO:0007669"/>
    <property type="project" value="TreeGrafter"/>
</dbReference>
<keyword evidence="6 9" id="KW-0472">Membrane</keyword>
<dbReference type="Proteomes" id="UP000472276">
    <property type="component" value="Unassembled WGS sequence"/>
</dbReference>
<evidence type="ECO:0000313" key="11">
    <source>
        <dbReference type="Ensembl" id="ENSOABP00000062228.1"/>
    </source>
</evidence>
<keyword evidence="8" id="KW-0807">Transducer</keyword>
<feature type="transmembrane region" description="Helical" evidence="9">
    <location>
        <begin position="198"/>
        <end position="221"/>
    </location>
</feature>
<dbReference type="GO" id="GO:0016493">
    <property type="term" value="F:C-C chemokine receptor activity"/>
    <property type="evidence" value="ECO:0007669"/>
    <property type="project" value="TreeGrafter"/>
</dbReference>
<dbReference type="GO" id="GO:0060326">
    <property type="term" value="P:cell chemotaxis"/>
    <property type="evidence" value="ECO:0007669"/>
    <property type="project" value="TreeGrafter"/>
</dbReference>
<evidence type="ECO:0000256" key="8">
    <source>
        <dbReference type="ARBA" id="ARBA00023224"/>
    </source>
</evidence>
<feature type="domain" description="G-protein coupled receptors family 1 profile" evidence="10">
    <location>
        <begin position="66"/>
        <end position="298"/>
    </location>
</feature>
<dbReference type="PANTHER" id="PTHR10489:SF730">
    <property type="entry name" value="CHEMOKINE XC RECEPTOR 1"/>
    <property type="match status" value="1"/>
</dbReference>
<proteinExistence type="predicted"/>
<feature type="transmembrane region" description="Helical" evidence="9">
    <location>
        <begin position="162"/>
        <end position="186"/>
    </location>
</feature>
<dbReference type="GO" id="GO:0019722">
    <property type="term" value="P:calcium-mediated signaling"/>
    <property type="evidence" value="ECO:0007669"/>
    <property type="project" value="TreeGrafter"/>
</dbReference>
<evidence type="ECO:0000256" key="6">
    <source>
        <dbReference type="ARBA" id="ARBA00023136"/>
    </source>
</evidence>
<keyword evidence="4 9" id="KW-1133">Transmembrane helix</keyword>
<dbReference type="AlphaFoldDB" id="A0AAZ1X3F9"/>
<feature type="transmembrane region" description="Helical" evidence="9">
    <location>
        <begin position="87"/>
        <end position="106"/>
    </location>
</feature>
<evidence type="ECO:0000256" key="2">
    <source>
        <dbReference type="ARBA" id="ARBA00022475"/>
    </source>
</evidence>
<comment type="subcellular location">
    <subcellularLocation>
        <location evidence="1">Cell membrane</location>
        <topology evidence="1">Multi-pass membrane protein</topology>
    </subcellularLocation>
</comment>
<dbReference type="SUPFAM" id="SSF81321">
    <property type="entry name" value="Family A G protein-coupled receptor-like"/>
    <property type="match status" value="1"/>
</dbReference>
<feature type="transmembrane region" description="Helical" evidence="9">
    <location>
        <begin position="50"/>
        <end position="75"/>
    </location>
</feature>
<dbReference type="InterPro" id="IPR000276">
    <property type="entry name" value="GPCR_Rhodpsn"/>
</dbReference>
<dbReference type="GO" id="GO:0009897">
    <property type="term" value="C:external side of plasma membrane"/>
    <property type="evidence" value="ECO:0007669"/>
    <property type="project" value="TreeGrafter"/>
</dbReference>
<dbReference type="Gene3D" id="1.20.1070.10">
    <property type="entry name" value="Rhodopsin 7-helix transmembrane proteins"/>
    <property type="match status" value="1"/>
</dbReference>